<protein>
    <recommendedName>
        <fullName evidence="1">Transcription regulator PadR N-terminal domain-containing protein</fullName>
    </recommendedName>
</protein>
<gene>
    <name evidence="2" type="ORF">Ani05nite_05140</name>
</gene>
<dbReference type="InterPro" id="IPR036388">
    <property type="entry name" value="WH-like_DNA-bd_sf"/>
</dbReference>
<dbReference type="Pfam" id="PF03551">
    <property type="entry name" value="PadR"/>
    <property type="match status" value="1"/>
</dbReference>
<sequence>MPSVARITEPLLDVLEFLLKTDTSNMSAYGWMIAKDTGRSGPTVYGILDRLEQDCWIDSEWEQQEDPANNRPRRRMYRLTKRGRTEAFDLLSERRPHCVRKLIAAIQAGRQ</sequence>
<name>A0A919JCR8_9ACTN</name>
<reference evidence="2" key="1">
    <citation type="submission" date="2021-01" db="EMBL/GenBank/DDBJ databases">
        <title>Whole genome shotgun sequence of Actinoplanes nipponensis NBRC 14063.</title>
        <authorList>
            <person name="Komaki H."/>
            <person name="Tamura T."/>
        </authorList>
    </citation>
    <scope>NUCLEOTIDE SEQUENCE</scope>
    <source>
        <strain evidence="2">NBRC 14063</strain>
    </source>
</reference>
<evidence type="ECO:0000259" key="1">
    <source>
        <dbReference type="Pfam" id="PF03551"/>
    </source>
</evidence>
<proteinExistence type="predicted"/>
<dbReference type="InterPro" id="IPR036390">
    <property type="entry name" value="WH_DNA-bd_sf"/>
</dbReference>
<evidence type="ECO:0000313" key="2">
    <source>
        <dbReference type="EMBL" id="GIE46980.1"/>
    </source>
</evidence>
<dbReference type="Gene3D" id="1.10.10.10">
    <property type="entry name" value="Winged helix-like DNA-binding domain superfamily/Winged helix DNA-binding domain"/>
    <property type="match status" value="1"/>
</dbReference>
<accession>A0A919JCR8</accession>
<keyword evidence="3" id="KW-1185">Reference proteome</keyword>
<dbReference type="SUPFAM" id="SSF46785">
    <property type="entry name" value="Winged helix' DNA-binding domain"/>
    <property type="match status" value="1"/>
</dbReference>
<evidence type="ECO:0000313" key="3">
    <source>
        <dbReference type="Proteomes" id="UP000647172"/>
    </source>
</evidence>
<dbReference type="Proteomes" id="UP000647172">
    <property type="component" value="Unassembled WGS sequence"/>
</dbReference>
<organism evidence="2 3">
    <name type="scientific">Actinoplanes nipponensis</name>
    <dbReference type="NCBI Taxonomy" id="135950"/>
    <lineage>
        <taxon>Bacteria</taxon>
        <taxon>Bacillati</taxon>
        <taxon>Actinomycetota</taxon>
        <taxon>Actinomycetes</taxon>
        <taxon>Micromonosporales</taxon>
        <taxon>Micromonosporaceae</taxon>
        <taxon>Actinoplanes</taxon>
    </lineage>
</organism>
<feature type="domain" description="Transcription regulator PadR N-terminal" evidence="1">
    <location>
        <begin position="43"/>
        <end position="86"/>
    </location>
</feature>
<dbReference type="EMBL" id="BOMQ01000008">
    <property type="protein sequence ID" value="GIE46980.1"/>
    <property type="molecule type" value="Genomic_DNA"/>
</dbReference>
<dbReference type="AlphaFoldDB" id="A0A919JCR8"/>
<comment type="caution">
    <text evidence="2">The sequence shown here is derived from an EMBL/GenBank/DDBJ whole genome shotgun (WGS) entry which is preliminary data.</text>
</comment>
<dbReference type="InterPro" id="IPR005149">
    <property type="entry name" value="Tscrpt_reg_PadR_N"/>
</dbReference>